<dbReference type="CDD" id="cd02062">
    <property type="entry name" value="Nitro_FMN_reductase"/>
    <property type="match status" value="1"/>
</dbReference>
<dbReference type="InterPro" id="IPR029479">
    <property type="entry name" value="Nitroreductase"/>
</dbReference>
<keyword evidence="3" id="KW-1185">Reference proteome</keyword>
<organism evidence="2 3">
    <name type="scientific">Dictyobacter kobayashii</name>
    <dbReference type="NCBI Taxonomy" id="2014872"/>
    <lineage>
        <taxon>Bacteria</taxon>
        <taxon>Bacillati</taxon>
        <taxon>Chloroflexota</taxon>
        <taxon>Ktedonobacteria</taxon>
        <taxon>Ktedonobacterales</taxon>
        <taxon>Dictyobacteraceae</taxon>
        <taxon>Dictyobacter</taxon>
    </lineage>
</organism>
<dbReference type="PANTHER" id="PTHR23026:SF123">
    <property type="entry name" value="NAD(P)H NITROREDUCTASE RV3131-RELATED"/>
    <property type="match status" value="1"/>
</dbReference>
<dbReference type="SUPFAM" id="SSF55469">
    <property type="entry name" value="FMN-dependent nitroreductase-like"/>
    <property type="match status" value="1"/>
</dbReference>
<reference evidence="3" key="1">
    <citation type="submission" date="2018-12" db="EMBL/GenBank/DDBJ databases">
        <title>Tengunoibacter tsumagoiensis gen. nov., sp. nov., Dictyobacter kobayashii sp. nov., D. alpinus sp. nov., and D. joshuensis sp. nov. and description of Dictyobacteraceae fam. nov. within the order Ktedonobacterales isolated from Tengu-no-mugimeshi.</title>
        <authorList>
            <person name="Wang C.M."/>
            <person name="Zheng Y."/>
            <person name="Sakai Y."/>
            <person name="Toyoda A."/>
            <person name="Minakuchi Y."/>
            <person name="Abe K."/>
            <person name="Yokota A."/>
            <person name="Yabe S."/>
        </authorList>
    </citation>
    <scope>NUCLEOTIDE SEQUENCE [LARGE SCALE GENOMIC DNA]</scope>
    <source>
        <strain evidence="3">Uno11</strain>
    </source>
</reference>
<dbReference type="InterPro" id="IPR000415">
    <property type="entry name" value="Nitroreductase-like"/>
</dbReference>
<comment type="caution">
    <text evidence="2">The sequence shown here is derived from an EMBL/GenBank/DDBJ whole genome shotgun (WGS) entry which is preliminary data.</text>
</comment>
<accession>A0A402ABK8</accession>
<dbReference type="Gene3D" id="3.40.109.10">
    <property type="entry name" value="NADH Oxidase"/>
    <property type="match status" value="1"/>
</dbReference>
<dbReference type="OrthoDB" id="9812105at2"/>
<gene>
    <name evidence="2" type="ORF">KDK_02800</name>
</gene>
<evidence type="ECO:0000313" key="3">
    <source>
        <dbReference type="Proteomes" id="UP000287188"/>
    </source>
</evidence>
<dbReference type="EMBL" id="BIFS01000001">
    <property type="protein sequence ID" value="GCE16480.1"/>
    <property type="molecule type" value="Genomic_DNA"/>
</dbReference>
<dbReference type="Pfam" id="PF00881">
    <property type="entry name" value="Nitroreductase"/>
    <property type="match status" value="1"/>
</dbReference>
<dbReference type="RefSeq" id="WP_126548374.1">
    <property type="nucleotide sequence ID" value="NZ_BIFS01000001.1"/>
</dbReference>
<dbReference type="AlphaFoldDB" id="A0A402ABK8"/>
<feature type="domain" description="Nitroreductase" evidence="1">
    <location>
        <begin position="34"/>
        <end position="205"/>
    </location>
</feature>
<name>A0A402ABK8_9CHLR</name>
<dbReference type="GO" id="GO:0016491">
    <property type="term" value="F:oxidoreductase activity"/>
    <property type="evidence" value="ECO:0007669"/>
    <property type="project" value="InterPro"/>
</dbReference>
<proteinExistence type="predicted"/>
<sequence length="226" mass="25666">MKETNRTDEGVSASHEDRPATALERVTDLATLMRSRRSVRQYQDLPVPREMLLQMLEAARWAPSPHGRQPWRFVVLTQPEPKLQLADAMGATWRENLEMDGQPAEIVNIRLEKSYQRILRAPAMIIPCLYLEDLDQYPDARRQEDEKTMAVQSIGAAIQNMLLTAYDLGLDTGWMCAPLFCPEVVCAALELDPRLIPQALITVGYAAADPKRRPRLPLDSLIVRFD</sequence>
<protein>
    <submittedName>
        <fullName evidence="2">Nitroreductase</fullName>
    </submittedName>
</protein>
<dbReference type="Proteomes" id="UP000287188">
    <property type="component" value="Unassembled WGS sequence"/>
</dbReference>
<evidence type="ECO:0000259" key="1">
    <source>
        <dbReference type="Pfam" id="PF00881"/>
    </source>
</evidence>
<dbReference type="PANTHER" id="PTHR23026">
    <property type="entry name" value="NADPH NITROREDUCTASE"/>
    <property type="match status" value="1"/>
</dbReference>
<dbReference type="InterPro" id="IPR050627">
    <property type="entry name" value="Nitroreductase/BluB"/>
</dbReference>
<evidence type="ECO:0000313" key="2">
    <source>
        <dbReference type="EMBL" id="GCE16480.1"/>
    </source>
</evidence>